<comment type="caution">
    <text evidence="3">The sequence shown here is derived from an EMBL/GenBank/DDBJ whole genome shotgun (WGS) entry which is preliminary data.</text>
</comment>
<evidence type="ECO:0000256" key="2">
    <source>
        <dbReference type="SAM" id="SignalP"/>
    </source>
</evidence>
<keyword evidence="2" id="KW-0732">Signal</keyword>
<dbReference type="Proteomes" id="UP000286045">
    <property type="component" value="Unassembled WGS sequence"/>
</dbReference>
<evidence type="ECO:0000313" key="4">
    <source>
        <dbReference type="Proteomes" id="UP000286045"/>
    </source>
</evidence>
<dbReference type="STRING" id="363999.A0A439CY27"/>
<feature type="chain" id="PRO_5019060993" evidence="2">
    <location>
        <begin position="21"/>
        <end position="125"/>
    </location>
</feature>
<name>A0A439CY27_9PEZI</name>
<evidence type="ECO:0000256" key="1">
    <source>
        <dbReference type="SAM" id="MobiDB-lite"/>
    </source>
</evidence>
<sequence>MQFHSVVMAVAATSAAVVKATPPRSTQSALPEGYEIEPMAWRGIIERGGREFSFNGTIDEVTRQIKAINTDFTWSDVRDFQASGTRPQERSSKVRLLHLRTPRQANHKSEHEITTPNPRPAYSAT</sequence>
<protein>
    <submittedName>
        <fullName evidence="3">Uncharacterized protein</fullName>
    </submittedName>
</protein>
<organism evidence="3 4">
    <name type="scientific">Xylaria grammica</name>
    <dbReference type="NCBI Taxonomy" id="363999"/>
    <lineage>
        <taxon>Eukaryota</taxon>
        <taxon>Fungi</taxon>
        <taxon>Dikarya</taxon>
        <taxon>Ascomycota</taxon>
        <taxon>Pezizomycotina</taxon>
        <taxon>Sordariomycetes</taxon>
        <taxon>Xylariomycetidae</taxon>
        <taxon>Xylariales</taxon>
        <taxon>Xylariaceae</taxon>
        <taxon>Xylaria</taxon>
    </lineage>
</organism>
<dbReference type="EMBL" id="RYZI01000287">
    <property type="protein sequence ID" value="RWA07038.1"/>
    <property type="molecule type" value="Genomic_DNA"/>
</dbReference>
<feature type="region of interest" description="Disordered" evidence="1">
    <location>
        <begin position="79"/>
        <end position="125"/>
    </location>
</feature>
<reference evidence="3 4" key="1">
    <citation type="submission" date="2018-12" db="EMBL/GenBank/DDBJ databases">
        <title>Draft genome sequence of Xylaria grammica IHI A82.</title>
        <authorList>
            <person name="Buettner E."/>
            <person name="Kellner H."/>
        </authorList>
    </citation>
    <scope>NUCLEOTIDE SEQUENCE [LARGE SCALE GENOMIC DNA]</scope>
    <source>
        <strain evidence="3 4">IHI A82</strain>
    </source>
</reference>
<proteinExistence type="predicted"/>
<keyword evidence="4" id="KW-1185">Reference proteome</keyword>
<accession>A0A439CY27</accession>
<feature type="signal peptide" evidence="2">
    <location>
        <begin position="1"/>
        <end position="20"/>
    </location>
</feature>
<evidence type="ECO:0000313" key="3">
    <source>
        <dbReference type="EMBL" id="RWA07038.1"/>
    </source>
</evidence>
<dbReference type="AlphaFoldDB" id="A0A439CY27"/>
<gene>
    <name evidence="3" type="ORF">EKO27_g8072</name>
</gene>